<protein>
    <recommendedName>
        <fullName evidence="2">C2 domain-containing protein</fullName>
    </recommendedName>
</protein>
<accession>A0A4S2N656</accession>
<evidence type="ECO:0000256" key="1">
    <source>
        <dbReference type="SAM" id="MobiDB-lite"/>
    </source>
</evidence>
<evidence type="ECO:0000259" key="2">
    <source>
        <dbReference type="PROSITE" id="PS50004"/>
    </source>
</evidence>
<dbReference type="PROSITE" id="PS50004">
    <property type="entry name" value="C2"/>
    <property type="match status" value="1"/>
</dbReference>
<gene>
    <name evidence="3" type="ORF">EX30DRAFT_325361</name>
</gene>
<dbReference type="Proteomes" id="UP000298138">
    <property type="component" value="Unassembled WGS sequence"/>
</dbReference>
<dbReference type="SMART" id="SM00239">
    <property type="entry name" value="C2"/>
    <property type="match status" value="1"/>
</dbReference>
<dbReference type="OrthoDB" id="73919at2759"/>
<organism evidence="3 4">
    <name type="scientific">Ascodesmis nigricans</name>
    <dbReference type="NCBI Taxonomy" id="341454"/>
    <lineage>
        <taxon>Eukaryota</taxon>
        <taxon>Fungi</taxon>
        <taxon>Dikarya</taxon>
        <taxon>Ascomycota</taxon>
        <taxon>Pezizomycotina</taxon>
        <taxon>Pezizomycetes</taxon>
        <taxon>Pezizales</taxon>
        <taxon>Ascodesmidaceae</taxon>
        <taxon>Ascodesmis</taxon>
    </lineage>
</organism>
<name>A0A4S2N656_9PEZI</name>
<feature type="compositionally biased region" description="Basic and acidic residues" evidence="1">
    <location>
        <begin position="427"/>
        <end position="442"/>
    </location>
</feature>
<feature type="domain" description="C2" evidence="2">
    <location>
        <begin position="1"/>
        <end position="119"/>
    </location>
</feature>
<dbReference type="PANTHER" id="PTHR47800">
    <property type="entry name" value="C2 DOMAIN-CONTAINING PROTEIN"/>
    <property type="match status" value="1"/>
</dbReference>
<dbReference type="GO" id="GO:0010628">
    <property type="term" value="P:positive regulation of gene expression"/>
    <property type="evidence" value="ECO:0007669"/>
    <property type="project" value="TreeGrafter"/>
</dbReference>
<proteinExistence type="predicted"/>
<feature type="compositionally biased region" description="Basic and acidic residues" evidence="1">
    <location>
        <begin position="571"/>
        <end position="589"/>
    </location>
</feature>
<dbReference type="EMBL" id="ML220112">
    <property type="protein sequence ID" value="TGZ84626.1"/>
    <property type="molecule type" value="Genomic_DNA"/>
</dbReference>
<dbReference type="Gene3D" id="2.60.40.150">
    <property type="entry name" value="C2 domain"/>
    <property type="match status" value="1"/>
</dbReference>
<dbReference type="SUPFAM" id="SSF49562">
    <property type="entry name" value="C2 domain (Calcium/lipid-binding domain, CaLB)"/>
    <property type="match status" value="1"/>
</dbReference>
<feature type="compositionally biased region" description="Basic and acidic residues" evidence="1">
    <location>
        <begin position="486"/>
        <end position="510"/>
    </location>
</feature>
<feature type="region of interest" description="Disordered" evidence="1">
    <location>
        <begin position="427"/>
        <end position="589"/>
    </location>
</feature>
<dbReference type="Pfam" id="PF00168">
    <property type="entry name" value="C2"/>
    <property type="match status" value="1"/>
</dbReference>
<evidence type="ECO:0000313" key="4">
    <source>
        <dbReference type="Proteomes" id="UP000298138"/>
    </source>
</evidence>
<dbReference type="InterPro" id="IPR000008">
    <property type="entry name" value="C2_dom"/>
</dbReference>
<dbReference type="PANTHER" id="PTHR47800:SF5">
    <property type="entry name" value="FER-1-LIKE PROTEIN 6"/>
    <property type="match status" value="1"/>
</dbReference>
<feature type="compositionally biased region" description="Basic and acidic residues" evidence="1">
    <location>
        <begin position="538"/>
        <end position="561"/>
    </location>
</feature>
<sequence length="589" mass="67183">MSSSTSPTTYTLRITFARAHSLPVADVFTLSSDPFVLATLRFPTTSSPKLRHRTPTLRRTTDPVWNNVWTVSHVPATGVRLKLKVKDEDTKNRDDGLGVAYIESGPLENGWKRSFRQGLSLSKGGDAAVMMLRLVTVGWRKGRWKCLGGEVDVEMEVVEYDGLDEELGKANRPFTLGPNWWSQHYSPLIGIITNTKSPVLQKDGVQRYLFTATKLQLTGPVPSNLSVRYVAFRPLIKTFYTKSGIRGRVLNRALKHQYRTIYSYDRHTEYGVVDVGEHRDHQENLARRFLEITNWGQGGRVYTYVITLDGEWRFTETGKEFGIQMLSKHTMHSEVSVYVAFAGEFYGRGRNSDDDKNNDPRQHQHHLCNISHKHQHSEDPADYELVIDNDSGTYRPNKALLPTLEAFLARNLKGLKVSAKHCFDDDHASEKKGHAKAKEARGRARFKQPSSSRSPSSSAGSISSGDEEELVSGRMGVGRRVRRRMWRELEGSGDESGRDEDKKKEKGEKGENEEDDSGEDQEKPEKKREKMKQKIKRTKEVAKEKKDEKKAARKDERKDAQEAEEYQEEEEKSRREKIEQQEGESSHGR</sequence>
<evidence type="ECO:0000313" key="3">
    <source>
        <dbReference type="EMBL" id="TGZ84626.1"/>
    </source>
</evidence>
<dbReference type="STRING" id="341454.A0A4S2N656"/>
<feature type="compositionally biased region" description="Low complexity" evidence="1">
    <location>
        <begin position="450"/>
        <end position="464"/>
    </location>
</feature>
<dbReference type="AlphaFoldDB" id="A0A4S2N656"/>
<keyword evidence="4" id="KW-1185">Reference proteome</keyword>
<reference evidence="3 4" key="1">
    <citation type="submission" date="2019-04" db="EMBL/GenBank/DDBJ databases">
        <title>Comparative genomics and transcriptomics to analyze fruiting body development in filamentous ascomycetes.</title>
        <authorList>
            <consortium name="DOE Joint Genome Institute"/>
            <person name="Lutkenhaus R."/>
            <person name="Traeger S."/>
            <person name="Breuer J."/>
            <person name="Kuo A."/>
            <person name="Lipzen A."/>
            <person name="Pangilinan J."/>
            <person name="Dilworth D."/>
            <person name="Sandor L."/>
            <person name="Poggeler S."/>
            <person name="Barry K."/>
            <person name="Grigoriev I.V."/>
            <person name="Nowrousian M."/>
        </authorList>
    </citation>
    <scope>NUCLEOTIDE SEQUENCE [LARGE SCALE GENOMIC DNA]</scope>
    <source>
        <strain evidence="3 4">CBS 389.68</strain>
    </source>
</reference>
<dbReference type="InterPro" id="IPR035892">
    <property type="entry name" value="C2_domain_sf"/>
</dbReference>
<dbReference type="InParanoid" id="A0A4S2N656"/>